<dbReference type="STRING" id="1300222.I532_09612"/>
<dbReference type="EMBL" id="APBN01000003">
    <property type="protein sequence ID" value="EMT53026.1"/>
    <property type="molecule type" value="Genomic_DNA"/>
</dbReference>
<reference evidence="1 2" key="1">
    <citation type="submission" date="2013-03" db="EMBL/GenBank/DDBJ databases">
        <title>Assembly of a new bacterial strain Brevibacillus borstelensis AK1.</title>
        <authorList>
            <person name="Rajan I."/>
            <person name="PoliReddy D."/>
            <person name="Sugumar T."/>
            <person name="Rathinam K."/>
            <person name="Alqarawi S."/>
            <person name="Khalil A.B."/>
            <person name="Sivakumar N."/>
        </authorList>
    </citation>
    <scope>NUCLEOTIDE SEQUENCE [LARGE SCALE GENOMIC DNA]</scope>
    <source>
        <strain evidence="1 2">AK1</strain>
    </source>
</reference>
<keyword evidence="2" id="KW-1185">Reference proteome</keyword>
<organism evidence="1 2">
    <name type="scientific">Brevibacillus borstelensis AK1</name>
    <dbReference type="NCBI Taxonomy" id="1300222"/>
    <lineage>
        <taxon>Bacteria</taxon>
        <taxon>Bacillati</taxon>
        <taxon>Bacillota</taxon>
        <taxon>Bacilli</taxon>
        <taxon>Bacillales</taxon>
        <taxon>Paenibacillaceae</taxon>
        <taxon>Brevibacillus</taxon>
    </lineage>
</organism>
<accession>M8E176</accession>
<name>M8E176_9BACL</name>
<dbReference type="Proteomes" id="UP000012081">
    <property type="component" value="Unassembled WGS sequence"/>
</dbReference>
<evidence type="ECO:0000313" key="1">
    <source>
        <dbReference type="EMBL" id="EMT53026.1"/>
    </source>
</evidence>
<evidence type="ECO:0000313" key="2">
    <source>
        <dbReference type="Proteomes" id="UP000012081"/>
    </source>
</evidence>
<protein>
    <submittedName>
        <fullName evidence="1">Uncharacterized protein</fullName>
    </submittedName>
</protein>
<proteinExistence type="predicted"/>
<sequence>MAGSGNRFFSIEQSEFLKKRIRFSTSLLGEVFSLRKLTLFPPFVIINSTPDHPFEVPLKLFAIFRRVPLPAHVAALYGEIGPHAA</sequence>
<gene>
    <name evidence="1" type="ORF">I532_09612</name>
</gene>
<dbReference type="AlphaFoldDB" id="M8E176"/>
<comment type="caution">
    <text evidence="1">The sequence shown here is derived from an EMBL/GenBank/DDBJ whole genome shotgun (WGS) entry which is preliminary data.</text>
</comment>